<feature type="transmembrane region" description="Helical" evidence="1">
    <location>
        <begin position="71"/>
        <end position="94"/>
    </location>
</feature>
<evidence type="ECO:0000256" key="1">
    <source>
        <dbReference type="SAM" id="Phobius"/>
    </source>
</evidence>
<dbReference type="EMBL" id="JBHULZ010000026">
    <property type="protein sequence ID" value="MFD2697493.1"/>
    <property type="molecule type" value="Genomic_DNA"/>
</dbReference>
<reference evidence="3" key="1">
    <citation type="journal article" date="2019" name="Int. J. Syst. Evol. Microbiol.">
        <title>The Global Catalogue of Microorganisms (GCM) 10K type strain sequencing project: providing services to taxonomists for standard genome sequencing and annotation.</title>
        <authorList>
            <consortium name="The Broad Institute Genomics Platform"/>
            <consortium name="The Broad Institute Genome Sequencing Center for Infectious Disease"/>
            <person name="Wu L."/>
            <person name="Ma J."/>
        </authorList>
    </citation>
    <scope>NUCLEOTIDE SEQUENCE [LARGE SCALE GENOMIC DNA]</scope>
    <source>
        <strain evidence="3">KCTC 42255</strain>
    </source>
</reference>
<accession>A0ABW5SDC1</accession>
<dbReference type="RefSeq" id="WP_147861038.1">
    <property type="nucleotide sequence ID" value="NZ_JBHULZ010000026.1"/>
</dbReference>
<proteinExistence type="predicted"/>
<comment type="caution">
    <text evidence="2">The sequence shown here is derived from an EMBL/GenBank/DDBJ whole genome shotgun (WGS) entry which is preliminary data.</text>
</comment>
<dbReference type="Proteomes" id="UP001597357">
    <property type="component" value="Unassembled WGS sequence"/>
</dbReference>
<keyword evidence="3" id="KW-1185">Reference proteome</keyword>
<protein>
    <submittedName>
        <fullName evidence="2">Riboflavin synthase subunit beta</fullName>
    </submittedName>
</protein>
<keyword evidence="1" id="KW-1133">Transmembrane helix</keyword>
<name>A0ABW5SDC1_9FLAO</name>
<sequence>MGILKRRKNKQFSYKPRYYDDKGEGSPYKIKTKYDQFRKTTGNPLGFVGNVKSALAELKEKDEDQTSRKRILLIVAILIFLFLLFIEFDLSIFLPE</sequence>
<evidence type="ECO:0000313" key="2">
    <source>
        <dbReference type="EMBL" id="MFD2697493.1"/>
    </source>
</evidence>
<keyword evidence="1" id="KW-0812">Transmembrane</keyword>
<organism evidence="2 3">
    <name type="scientific">Mesonia sediminis</name>
    <dbReference type="NCBI Taxonomy" id="1703946"/>
    <lineage>
        <taxon>Bacteria</taxon>
        <taxon>Pseudomonadati</taxon>
        <taxon>Bacteroidota</taxon>
        <taxon>Flavobacteriia</taxon>
        <taxon>Flavobacteriales</taxon>
        <taxon>Flavobacteriaceae</taxon>
        <taxon>Mesonia</taxon>
    </lineage>
</organism>
<gene>
    <name evidence="2" type="ORF">ACFSQ0_05780</name>
</gene>
<evidence type="ECO:0000313" key="3">
    <source>
        <dbReference type="Proteomes" id="UP001597357"/>
    </source>
</evidence>
<keyword evidence="1" id="KW-0472">Membrane</keyword>